<evidence type="ECO:0000259" key="8">
    <source>
        <dbReference type="PROSITE" id="PS51900"/>
    </source>
</evidence>
<dbReference type="PANTHER" id="PTHR30349:SF64">
    <property type="entry name" value="PROPHAGE INTEGRASE INTD-RELATED"/>
    <property type="match status" value="1"/>
</dbReference>
<evidence type="ECO:0000313" key="10">
    <source>
        <dbReference type="Proteomes" id="UP001208131"/>
    </source>
</evidence>
<dbReference type="InterPro" id="IPR004107">
    <property type="entry name" value="Integrase_SAM-like_N"/>
</dbReference>
<keyword evidence="3" id="KW-0229">DNA integration</keyword>
<accession>A0AAE3IIL5</accession>
<dbReference type="InterPro" id="IPR013762">
    <property type="entry name" value="Integrase-like_cat_sf"/>
</dbReference>
<dbReference type="PANTHER" id="PTHR30349">
    <property type="entry name" value="PHAGE INTEGRASE-RELATED"/>
    <property type="match status" value="1"/>
</dbReference>
<dbReference type="GO" id="GO:0006310">
    <property type="term" value="P:DNA recombination"/>
    <property type="evidence" value="ECO:0007669"/>
    <property type="project" value="UniProtKB-KW"/>
</dbReference>
<dbReference type="SUPFAM" id="SSF56349">
    <property type="entry name" value="DNA breaking-rejoining enzymes"/>
    <property type="match status" value="1"/>
</dbReference>
<evidence type="ECO:0000256" key="3">
    <source>
        <dbReference type="ARBA" id="ARBA00022908"/>
    </source>
</evidence>
<evidence type="ECO:0000256" key="5">
    <source>
        <dbReference type="ARBA" id="ARBA00023172"/>
    </source>
</evidence>
<evidence type="ECO:0000256" key="6">
    <source>
        <dbReference type="PROSITE-ProRule" id="PRU01248"/>
    </source>
</evidence>
<keyword evidence="4 6" id="KW-0238">DNA-binding</keyword>
<dbReference type="CDD" id="cd01189">
    <property type="entry name" value="INT_ICEBs1_C_like"/>
    <property type="match status" value="1"/>
</dbReference>
<dbReference type="GO" id="GO:0003677">
    <property type="term" value="F:DNA binding"/>
    <property type="evidence" value="ECO:0007669"/>
    <property type="project" value="UniProtKB-UniRule"/>
</dbReference>
<dbReference type="GO" id="GO:0015074">
    <property type="term" value="P:DNA integration"/>
    <property type="evidence" value="ECO:0007669"/>
    <property type="project" value="UniProtKB-KW"/>
</dbReference>
<protein>
    <submittedName>
        <fullName evidence="9">Site-specific integrase</fullName>
    </submittedName>
</protein>
<dbReference type="PROSITE" id="PS51898">
    <property type="entry name" value="TYR_RECOMBINASE"/>
    <property type="match status" value="1"/>
</dbReference>
<dbReference type="AlphaFoldDB" id="A0AAE3IIL5"/>
<dbReference type="InterPro" id="IPR010998">
    <property type="entry name" value="Integrase_recombinase_N"/>
</dbReference>
<evidence type="ECO:0000259" key="7">
    <source>
        <dbReference type="PROSITE" id="PS51898"/>
    </source>
</evidence>
<dbReference type="Pfam" id="PF14659">
    <property type="entry name" value="Phage_int_SAM_3"/>
    <property type="match status" value="1"/>
</dbReference>
<dbReference type="Gene3D" id="1.10.443.10">
    <property type="entry name" value="Intergrase catalytic core"/>
    <property type="match status" value="1"/>
</dbReference>
<dbReference type="PROSITE" id="PS51900">
    <property type="entry name" value="CB"/>
    <property type="match status" value="1"/>
</dbReference>
<gene>
    <name evidence="9" type="ORF">OCV57_11830</name>
</gene>
<reference evidence="9 10" key="1">
    <citation type="journal article" date="2021" name="ISME Commun">
        <title>Automated analysis of genomic sequences facilitates high-throughput and comprehensive description of bacteria.</title>
        <authorList>
            <person name="Hitch T.C.A."/>
        </authorList>
    </citation>
    <scope>NUCLEOTIDE SEQUENCE [LARGE SCALE GENOMIC DNA]</scope>
    <source>
        <strain evidence="9 10">Sanger_31</strain>
    </source>
</reference>
<evidence type="ECO:0000313" key="9">
    <source>
        <dbReference type="EMBL" id="MCU6706609.1"/>
    </source>
</evidence>
<name>A0AAE3IIL5_9FIRM</name>
<dbReference type="RefSeq" id="WP_267301716.1">
    <property type="nucleotide sequence ID" value="NZ_JAOQJZ010000014.1"/>
</dbReference>
<dbReference type="Proteomes" id="UP001208131">
    <property type="component" value="Unassembled WGS sequence"/>
</dbReference>
<dbReference type="InterPro" id="IPR002104">
    <property type="entry name" value="Integrase_catalytic"/>
</dbReference>
<proteinExistence type="inferred from homology"/>
<feature type="domain" description="Tyr recombinase" evidence="7">
    <location>
        <begin position="169"/>
        <end position="363"/>
    </location>
</feature>
<keyword evidence="10" id="KW-1185">Reference proteome</keyword>
<comment type="similarity">
    <text evidence="2">Belongs to the 'phage' integrase family.</text>
</comment>
<dbReference type="EMBL" id="JAOQJZ010000014">
    <property type="protein sequence ID" value="MCU6706609.1"/>
    <property type="molecule type" value="Genomic_DNA"/>
</dbReference>
<sequence>MSRRGENIFKRKDGRWEGRYISSYMENGRAKYSSVYAYSYVECSQKLQLAKVDLLPKNNPITVNELFAVWLASRKNSIKSSTYVSYRTMYQNYIAAPLGDMRVDRVTSFMINRYVSELLECGRDDGKGLSSRSVQAILIMMKSVFAYGEIEYKLDDPAKNVSLPKSEHKEIEVFTSIEIEKIRKNALCDDCQILGILLCLYTGLRIGEICALKWQDIDLVNQVIRVRKTLQRIKNPNAITPKTVVLIDEPKSAKSIRDIPIPTFMLSQIAKIKRNVNPDCCFLTQSVQHTEPRTYQYRYKTFLKHIGVTYRNFHVLRHTFATECIRLGIDVKTVSELLGHASVKITLERYVHSNMDMKRKQLEKLYACV</sequence>
<dbReference type="InterPro" id="IPR050090">
    <property type="entry name" value="Tyrosine_recombinase_XerCD"/>
</dbReference>
<comment type="caution">
    <text evidence="9">The sequence shown here is derived from an EMBL/GenBank/DDBJ whole genome shotgun (WGS) entry which is preliminary data.</text>
</comment>
<evidence type="ECO:0000256" key="4">
    <source>
        <dbReference type="ARBA" id="ARBA00023125"/>
    </source>
</evidence>
<dbReference type="Gene3D" id="1.10.150.130">
    <property type="match status" value="1"/>
</dbReference>
<dbReference type="InterPro" id="IPR011010">
    <property type="entry name" value="DNA_brk_join_enz"/>
</dbReference>
<evidence type="ECO:0000256" key="1">
    <source>
        <dbReference type="ARBA" id="ARBA00003283"/>
    </source>
</evidence>
<dbReference type="InterPro" id="IPR044068">
    <property type="entry name" value="CB"/>
</dbReference>
<feature type="domain" description="Core-binding (CB)" evidence="8">
    <location>
        <begin position="61"/>
        <end position="149"/>
    </location>
</feature>
<dbReference type="Pfam" id="PF00589">
    <property type="entry name" value="Phage_integrase"/>
    <property type="match status" value="1"/>
</dbReference>
<organism evidence="9 10">
    <name type="scientific">Hominimerdicola aceti</name>
    <dbReference type="NCBI Taxonomy" id="2981726"/>
    <lineage>
        <taxon>Bacteria</taxon>
        <taxon>Bacillati</taxon>
        <taxon>Bacillota</taxon>
        <taxon>Clostridia</taxon>
        <taxon>Eubacteriales</taxon>
        <taxon>Oscillospiraceae</taxon>
        <taxon>Hominimerdicola</taxon>
    </lineage>
</organism>
<comment type="function">
    <text evidence="1">Site-specific tyrosine recombinase, which acts by catalyzing the cutting and rejoining of the recombining DNA molecules.</text>
</comment>
<evidence type="ECO:0000256" key="2">
    <source>
        <dbReference type="ARBA" id="ARBA00008857"/>
    </source>
</evidence>
<keyword evidence="5" id="KW-0233">DNA recombination</keyword>